<reference evidence="3 4" key="1">
    <citation type="submission" date="2015-11" db="EMBL/GenBank/DDBJ databases">
        <title>Genomic analysis of 38 Legionella species identifies large and diverse effector repertoires.</title>
        <authorList>
            <person name="Burstein D."/>
            <person name="Amaro F."/>
            <person name="Zusman T."/>
            <person name="Lifshitz Z."/>
            <person name="Cohen O."/>
            <person name="Gilbert J.A."/>
            <person name="Pupko T."/>
            <person name="Shuman H.A."/>
            <person name="Segal G."/>
        </authorList>
    </citation>
    <scope>NUCLEOTIDE SEQUENCE [LARGE SCALE GENOMIC DNA]</scope>
    <source>
        <strain evidence="3 4">WIGA</strain>
    </source>
</reference>
<proteinExistence type="predicted"/>
<dbReference type="PANTHER" id="PTHR10977:SF3">
    <property type="entry name" value="DIPHOSPHOMEVALONATE DECARBOXYLASE"/>
    <property type="match status" value="1"/>
</dbReference>
<feature type="domain" description="Mvd1 C-terminal" evidence="1">
    <location>
        <begin position="182"/>
        <end position="300"/>
    </location>
</feature>
<dbReference type="InterPro" id="IPR041431">
    <property type="entry name" value="Mvd1_C"/>
</dbReference>
<dbReference type="PANTHER" id="PTHR10977">
    <property type="entry name" value="DIPHOSPHOMEVALONATE DECARBOXYLASE"/>
    <property type="match status" value="1"/>
</dbReference>
<evidence type="ECO:0000313" key="3">
    <source>
        <dbReference type="EMBL" id="KTC73121.1"/>
    </source>
</evidence>
<gene>
    <name evidence="3" type="ORF">Lboz_1767</name>
</gene>
<dbReference type="EMBL" id="LNXU01000019">
    <property type="protein sequence ID" value="KTC73121.1"/>
    <property type="molecule type" value="Genomic_DNA"/>
</dbReference>
<dbReference type="SUPFAM" id="SSF54211">
    <property type="entry name" value="Ribosomal protein S5 domain 2-like"/>
    <property type="match status" value="1"/>
</dbReference>
<dbReference type="Pfam" id="PF18376">
    <property type="entry name" value="MDD_C"/>
    <property type="match status" value="1"/>
</dbReference>
<dbReference type="InterPro" id="IPR036554">
    <property type="entry name" value="GHMP_kinase_C_sf"/>
</dbReference>
<protein>
    <submittedName>
        <fullName evidence="3">Diphosphomevalonate decarboxylase</fullName>
        <ecNumber evidence="3">4.1.1.33</ecNumber>
    </submittedName>
</protein>
<feature type="domain" description="Diphosphomevalonate decarboxylase-like N-terminal" evidence="2">
    <location>
        <begin position="7"/>
        <end position="166"/>
    </location>
</feature>
<dbReference type="AlphaFoldDB" id="A0A0W0RQ11"/>
<name>A0A0W0RQ11_LEGBO</name>
<evidence type="ECO:0000313" key="4">
    <source>
        <dbReference type="Proteomes" id="UP000054695"/>
    </source>
</evidence>
<dbReference type="OrthoDB" id="5498344at2"/>
<dbReference type="Pfam" id="PF22700">
    <property type="entry name" value="MVD-like_N"/>
    <property type="match status" value="1"/>
</dbReference>
<sequence length="316" mass="36028">MYWLAHAPANIALIKYMGKKDDNSNSPDNPSLSYTLNELKSTVRLEKMSSKKDIWEPLIVPAGIENFVLSTEAQKRFLDHLARVKAYFGYEGGFLVQSCNNFPHSSGMASSASSFAALTRCAVIALSELTNKPMPSVEEQAQLSRLGSGSSCRSFYSPWALWDENEVKEVDLPYKDLIYQGVVISNKKKEVPSSEAHQRVKSSPFYGTRSQRAKENLKLLLDALMDKDWTVAYQICWREFQDMHRLFSTSEQPFSYMTESCIDLLHNLESFWNKKNDGPIVTMDAGPNIHLLYRSDQTELAREFKRDYLLGNYDVL</sequence>
<dbReference type="STRING" id="447.Lboz_1767"/>
<dbReference type="Gene3D" id="3.30.230.10">
    <property type="match status" value="1"/>
</dbReference>
<dbReference type="PATRIC" id="fig|447.4.peg.1883"/>
<dbReference type="InterPro" id="IPR014721">
    <property type="entry name" value="Ribsml_uS5_D2-typ_fold_subgr"/>
</dbReference>
<accession>A0A0W0RQ11</accession>
<organism evidence="3 4">
    <name type="scientific">Legionella bozemanae</name>
    <name type="common">Fluoribacter bozemanae</name>
    <dbReference type="NCBI Taxonomy" id="447"/>
    <lineage>
        <taxon>Bacteria</taxon>
        <taxon>Pseudomonadati</taxon>
        <taxon>Pseudomonadota</taxon>
        <taxon>Gammaproteobacteria</taxon>
        <taxon>Legionellales</taxon>
        <taxon>Legionellaceae</taxon>
        <taxon>Legionella</taxon>
    </lineage>
</organism>
<keyword evidence="4" id="KW-1185">Reference proteome</keyword>
<evidence type="ECO:0000259" key="2">
    <source>
        <dbReference type="Pfam" id="PF22700"/>
    </source>
</evidence>
<dbReference type="Proteomes" id="UP000054695">
    <property type="component" value="Unassembled WGS sequence"/>
</dbReference>
<evidence type="ECO:0000259" key="1">
    <source>
        <dbReference type="Pfam" id="PF18376"/>
    </source>
</evidence>
<dbReference type="EC" id="4.1.1.33" evidence="3"/>
<dbReference type="SUPFAM" id="SSF55060">
    <property type="entry name" value="GHMP Kinase, C-terminal domain"/>
    <property type="match status" value="1"/>
</dbReference>
<keyword evidence="3" id="KW-0456">Lyase</keyword>
<dbReference type="GO" id="GO:0004163">
    <property type="term" value="F:diphosphomevalonate decarboxylase activity"/>
    <property type="evidence" value="ECO:0007669"/>
    <property type="project" value="UniProtKB-EC"/>
</dbReference>
<dbReference type="InterPro" id="IPR053859">
    <property type="entry name" value="MVD-like_N"/>
</dbReference>
<comment type="caution">
    <text evidence="3">The sequence shown here is derived from an EMBL/GenBank/DDBJ whole genome shotgun (WGS) entry which is preliminary data.</text>
</comment>
<dbReference type="RefSeq" id="WP_058459419.1">
    <property type="nucleotide sequence ID" value="NZ_CAAAIY010000030.1"/>
</dbReference>
<dbReference type="InterPro" id="IPR020568">
    <property type="entry name" value="Ribosomal_Su5_D2-typ_SF"/>
</dbReference>
<dbReference type="Gene3D" id="3.30.70.890">
    <property type="entry name" value="GHMP kinase, C-terminal domain"/>
    <property type="match status" value="1"/>
</dbReference>